<dbReference type="EMBL" id="LGRX02031414">
    <property type="protein sequence ID" value="KAK3244790.1"/>
    <property type="molecule type" value="Genomic_DNA"/>
</dbReference>
<evidence type="ECO:0000313" key="2">
    <source>
        <dbReference type="EMBL" id="KAK3244790.1"/>
    </source>
</evidence>
<feature type="compositionally biased region" description="Polar residues" evidence="1">
    <location>
        <begin position="29"/>
        <end position="38"/>
    </location>
</feature>
<evidence type="ECO:0000256" key="1">
    <source>
        <dbReference type="SAM" id="MobiDB-lite"/>
    </source>
</evidence>
<dbReference type="Proteomes" id="UP001190700">
    <property type="component" value="Unassembled WGS sequence"/>
</dbReference>
<accession>A0AAE0BZP7</accession>
<feature type="non-terminal residue" evidence="2">
    <location>
        <position position="123"/>
    </location>
</feature>
<feature type="region of interest" description="Disordered" evidence="1">
    <location>
        <begin position="19"/>
        <end position="38"/>
    </location>
</feature>
<feature type="region of interest" description="Disordered" evidence="1">
    <location>
        <begin position="46"/>
        <end position="65"/>
    </location>
</feature>
<gene>
    <name evidence="2" type="ORF">CYMTET_45613</name>
</gene>
<comment type="caution">
    <text evidence="2">The sequence shown here is derived from an EMBL/GenBank/DDBJ whole genome shotgun (WGS) entry which is preliminary data.</text>
</comment>
<keyword evidence="3" id="KW-1185">Reference proteome</keyword>
<evidence type="ECO:0000313" key="3">
    <source>
        <dbReference type="Proteomes" id="UP001190700"/>
    </source>
</evidence>
<reference evidence="2 3" key="1">
    <citation type="journal article" date="2015" name="Genome Biol. Evol.">
        <title>Comparative Genomics of a Bacterivorous Green Alga Reveals Evolutionary Causalities and Consequences of Phago-Mixotrophic Mode of Nutrition.</title>
        <authorList>
            <person name="Burns J.A."/>
            <person name="Paasch A."/>
            <person name="Narechania A."/>
            <person name="Kim E."/>
        </authorList>
    </citation>
    <scope>NUCLEOTIDE SEQUENCE [LARGE SCALE GENOMIC DNA]</scope>
    <source>
        <strain evidence="2 3">PLY_AMNH</strain>
    </source>
</reference>
<feature type="compositionally biased region" description="Basic and acidic residues" evidence="1">
    <location>
        <begin position="53"/>
        <end position="65"/>
    </location>
</feature>
<sequence length="123" mass="13253">MPTAMSSSVSHAIVLATRCHDRSSRHSARTTVNKSGSKSITRASFFPQHVSKRAQDRSDTEKPSDVFKSGLAGMVALACVSVQPLALSPALATDLTADELVQFMPDFTRCINDQCQMDMPGPL</sequence>
<dbReference type="AlphaFoldDB" id="A0AAE0BZP7"/>
<protein>
    <submittedName>
        <fullName evidence="2">Uncharacterized protein</fullName>
    </submittedName>
</protein>
<name>A0AAE0BZP7_9CHLO</name>
<proteinExistence type="predicted"/>
<organism evidence="2 3">
    <name type="scientific">Cymbomonas tetramitiformis</name>
    <dbReference type="NCBI Taxonomy" id="36881"/>
    <lineage>
        <taxon>Eukaryota</taxon>
        <taxon>Viridiplantae</taxon>
        <taxon>Chlorophyta</taxon>
        <taxon>Pyramimonadophyceae</taxon>
        <taxon>Pyramimonadales</taxon>
        <taxon>Pyramimonadaceae</taxon>
        <taxon>Cymbomonas</taxon>
    </lineage>
</organism>